<evidence type="ECO:0000256" key="1">
    <source>
        <dbReference type="SAM" id="SignalP"/>
    </source>
</evidence>
<evidence type="ECO:0000313" key="2">
    <source>
        <dbReference type="EMBL" id="NMM48183.1"/>
    </source>
</evidence>
<name>A0A848IUK3_9BACT</name>
<dbReference type="EMBL" id="JABBNU010000004">
    <property type="protein sequence ID" value="NMM48183.1"/>
    <property type="molecule type" value="Genomic_DNA"/>
</dbReference>
<keyword evidence="1" id="KW-0732">Signal</keyword>
<evidence type="ECO:0000313" key="3">
    <source>
        <dbReference type="Proteomes" id="UP000559010"/>
    </source>
</evidence>
<accession>A0A848IUK3</accession>
<proteinExistence type="predicted"/>
<feature type="signal peptide" evidence="1">
    <location>
        <begin position="1"/>
        <end position="17"/>
    </location>
</feature>
<dbReference type="AlphaFoldDB" id="A0A848IUK3"/>
<feature type="chain" id="PRO_5032428629" evidence="1">
    <location>
        <begin position="18"/>
        <end position="204"/>
    </location>
</feature>
<dbReference type="Proteomes" id="UP000559010">
    <property type="component" value="Unassembled WGS sequence"/>
</dbReference>
<gene>
    <name evidence="2" type="ORF">HH304_07205</name>
</gene>
<organism evidence="2 3">
    <name type="scientific">Marinigracilibium pacificum</name>
    <dbReference type="NCBI Taxonomy" id="2729599"/>
    <lineage>
        <taxon>Bacteria</taxon>
        <taxon>Pseudomonadati</taxon>
        <taxon>Bacteroidota</taxon>
        <taxon>Cytophagia</taxon>
        <taxon>Cytophagales</taxon>
        <taxon>Flammeovirgaceae</taxon>
        <taxon>Marinigracilibium</taxon>
    </lineage>
</organism>
<sequence>MLCSLFLFLFVSTTVFGQQYAYIPATNVSLTTSEEINEARADLQSLLYHRDKYDLEIQVREINRVKELGLNDAVVTNLIETLESLIAKESVNLPEKSSSKNNLSFVKSFNKEFALIIDDIAKAKDYDSANVKINEALSFFADQNVTVLVDFASAGEDPVYERPQTIYEFLEYCKFVKQTNFIVSDVVLQEENKIERLILRKIYH</sequence>
<reference evidence="2 3" key="1">
    <citation type="submission" date="2020-04" db="EMBL/GenBank/DDBJ databases">
        <title>Flammeovirgaceae bacterium KN852 isolated from deep sea.</title>
        <authorList>
            <person name="Zhang D.-C."/>
        </authorList>
    </citation>
    <scope>NUCLEOTIDE SEQUENCE [LARGE SCALE GENOMIC DNA]</scope>
    <source>
        <strain evidence="2 3">KN852</strain>
    </source>
</reference>
<comment type="caution">
    <text evidence="2">The sequence shown here is derived from an EMBL/GenBank/DDBJ whole genome shotgun (WGS) entry which is preliminary data.</text>
</comment>
<protein>
    <submittedName>
        <fullName evidence="2">Uncharacterized protein</fullName>
    </submittedName>
</protein>
<keyword evidence="3" id="KW-1185">Reference proteome</keyword>